<comment type="caution">
    <text evidence="1">The sequence shown here is derived from an EMBL/GenBank/DDBJ whole genome shotgun (WGS) entry which is preliminary data.</text>
</comment>
<dbReference type="Proteomes" id="UP001501759">
    <property type="component" value="Unassembled WGS sequence"/>
</dbReference>
<organism evidence="1 2">
    <name type="scientific">Streptomyces siamensis</name>
    <dbReference type="NCBI Taxonomy" id="1274986"/>
    <lineage>
        <taxon>Bacteria</taxon>
        <taxon>Bacillati</taxon>
        <taxon>Actinomycetota</taxon>
        <taxon>Actinomycetes</taxon>
        <taxon>Kitasatosporales</taxon>
        <taxon>Streptomycetaceae</taxon>
        <taxon>Streptomyces</taxon>
    </lineage>
</organism>
<gene>
    <name evidence="1" type="ORF">GCM10023335_56450</name>
</gene>
<accession>A0ABP9J867</accession>
<reference evidence="2" key="1">
    <citation type="journal article" date="2019" name="Int. J. Syst. Evol. Microbiol.">
        <title>The Global Catalogue of Microorganisms (GCM) 10K type strain sequencing project: providing services to taxonomists for standard genome sequencing and annotation.</title>
        <authorList>
            <consortium name="The Broad Institute Genomics Platform"/>
            <consortium name="The Broad Institute Genome Sequencing Center for Infectious Disease"/>
            <person name="Wu L."/>
            <person name="Ma J."/>
        </authorList>
    </citation>
    <scope>NUCLEOTIDE SEQUENCE [LARGE SCALE GENOMIC DNA]</scope>
    <source>
        <strain evidence="2">JCM 18409</strain>
    </source>
</reference>
<evidence type="ECO:0000313" key="2">
    <source>
        <dbReference type="Proteomes" id="UP001501759"/>
    </source>
</evidence>
<name>A0ABP9J867_9ACTN</name>
<dbReference type="EMBL" id="BAABKB010000023">
    <property type="protein sequence ID" value="GAA5023574.1"/>
    <property type="molecule type" value="Genomic_DNA"/>
</dbReference>
<sequence length="51" mass="5822">MHWTAPVLVEFEIAQRCRDRLQVVSAFAKEAGLPRIDVEMGLKRAVRDSPK</sequence>
<dbReference type="RefSeq" id="WP_345655380.1">
    <property type="nucleotide sequence ID" value="NZ_BAABKB010000023.1"/>
</dbReference>
<protein>
    <submittedName>
        <fullName evidence="1">Uncharacterized protein</fullName>
    </submittedName>
</protein>
<proteinExistence type="predicted"/>
<evidence type="ECO:0000313" key="1">
    <source>
        <dbReference type="EMBL" id="GAA5023574.1"/>
    </source>
</evidence>
<keyword evidence="2" id="KW-1185">Reference proteome</keyword>